<reference evidence="1 2" key="1">
    <citation type="submission" date="2018-10" db="EMBL/GenBank/DDBJ databases">
        <title>Genomic Encyclopedia of Archaeal and Bacterial Type Strains, Phase II (KMG-II): from individual species to whole genera.</title>
        <authorList>
            <person name="Goeker M."/>
        </authorList>
    </citation>
    <scope>NUCLEOTIDE SEQUENCE [LARGE SCALE GENOMIC DNA]</scope>
    <source>
        <strain evidence="1 2">DSM 43383</strain>
    </source>
</reference>
<dbReference type="EMBL" id="RBWU01000005">
    <property type="protein sequence ID" value="RKS71943.1"/>
    <property type="molecule type" value="Genomic_DNA"/>
</dbReference>
<dbReference type="AlphaFoldDB" id="A0A495QII0"/>
<organism evidence="1 2">
    <name type="scientific">Actinomadura pelletieri DSM 43383</name>
    <dbReference type="NCBI Taxonomy" id="1120940"/>
    <lineage>
        <taxon>Bacteria</taxon>
        <taxon>Bacillati</taxon>
        <taxon>Actinomycetota</taxon>
        <taxon>Actinomycetes</taxon>
        <taxon>Streptosporangiales</taxon>
        <taxon>Thermomonosporaceae</taxon>
        <taxon>Actinomadura</taxon>
    </lineage>
</organism>
<name>A0A495QII0_9ACTN</name>
<comment type="caution">
    <text evidence="1">The sequence shown here is derived from an EMBL/GenBank/DDBJ whole genome shotgun (WGS) entry which is preliminary data.</text>
</comment>
<proteinExistence type="predicted"/>
<keyword evidence="2" id="KW-1185">Reference proteome</keyword>
<evidence type="ECO:0008006" key="3">
    <source>
        <dbReference type="Google" id="ProtNLM"/>
    </source>
</evidence>
<dbReference type="Proteomes" id="UP000274601">
    <property type="component" value="Unassembled WGS sequence"/>
</dbReference>
<evidence type="ECO:0000313" key="2">
    <source>
        <dbReference type="Proteomes" id="UP000274601"/>
    </source>
</evidence>
<accession>A0A495QII0</accession>
<gene>
    <name evidence="1" type="ORF">BZB76_4754</name>
</gene>
<sequence>MPTATSGRVTLRNVIISQRTATGVRRRDVAALAVTVQLAVLTPDVAHAAPTPPPAPGLRQFDLHRGPDRSVPLRALDGRLRRIDVNALLGSSGHRGLGRGCGEPAAVPPGARVLCFNKADTETRTWLPQGVTSVSDATATERLSGGGRPLLVSWHDSGRIKLTFVAPDRGAYRHVLLVQPTMRRGRPTYSDIDIHAGGIVWYGDKLYIADTHHGIREFDTRQIYDLNGSRAGSTGHPDRVGLHGDKYYAHGHRFVMPQTGGWIFAHGWPGPRCAGSGPLRMSWLGVDRTLLRHTLIAGEWCLPKDSRGRVVTWPLGALSGPGVVHADWSDTLPGDRIQGGVRTRGHWWFTQGHGTKRGRLLSTIRDRRDWGRVTHRTISHGPEDLSCYRGQHLIWTVAEYARKRALWAFHDDSCA</sequence>
<evidence type="ECO:0000313" key="1">
    <source>
        <dbReference type="EMBL" id="RKS71943.1"/>
    </source>
</evidence>
<protein>
    <recommendedName>
        <fullName evidence="3">Secreted protein</fullName>
    </recommendedName>
</protein>